<evidence type="ECO:0000313" key="3">
    <source>
        <dbReference type="Proteomes" id="UP001200110"/>
    </source>
</evidence>
<dbReference type="EMBL" id="JAKKOR010000012">
    <property type="protein sequence ID" value="MCF8590105.1"/>
    <property type="molecule type" value="Genomic_DNA"/>
</dbReference>
<protein>
    <submittedName>
        <fullName evidence="2">Uncharacterized protein</fullName>
    </submittedName>
</protein>
<evidence type="ECO:0000256" key="1">
    <source>
        <dbReference type="SAM" id="MobiDB-lite"/>
    </source>
</evidence>
<name>A0ABS9IX11_9ACTN</name>
<accession>A0ABS9IX11</accession>
<evidence type="ECO:0000313" key="2">
    <source>
        <dbReference type="EMBL" id="MCF8590105.1"/>
    </source>
</evidence>
<reference evidence="2 3" key="1">
    <citation type="submission" date="2022-01" db="EMBL/GenBank/DDBJ databases">
        <authorList>
            <person name="Huang Y."/>
        </authorList>
    </citation>
    <scope>NUCLEOTIDE SEQUENCE [LARGE SCALE GENOMIC DNA]</scope>
    <source>
        <strain evidence="2 3">HY366</strain>
    </source>
</reference>
<dbReference type="Proteomes" id="UP001200110">
    <property type="component" value="Unassembled WGS sequence"/>
</dbReference>
<sequence>MTIPVSTVLSRTGYGGLVRGRRRGHAVETTHGRVPGEGPDVVDSVTMVAEATITL</sequence>
<feature type="region of interest" description="Disordered" evidence="1">
    <location>
        <begin position="20"/>
        <end position="41"/>
    </location>
</feature>
<keyword evidence="3" id="KW-1185">Reference proteome</keyword>
<comment type="caution">
    <text evidence="2">The sequence shown here is derived from an EMBL/GenBank/DDBJ whole genome shotgun (WGS) entry which is preliminary data.</text>
</comment>
<gene>
    <name evidence="2" type="ORF">L5G33_16745</name>
</gene>
<proteinExistence type="predicted"/>
<organism evidence="2 3">
    <name type="scientific">Gordonia liuliyuniae</name>
    <dbReference type="NCBI Taxonomy" id="2911517"/>
    <lineage>
        <taxon>Bacteria</taxon>
        <taxon>Bacillati</taxon>
        <taxon>Actinomycetota</taxon>
        <taxon>Actinomycetes</taxon>
        <taxon>Mycobacteriales</taxon>
        <taxon>Gordoniaceae</taxon>
        <taxon>Gordonia</taxon>
    </lineage>
</organism>